<keyword evidence="16" id="KW-1185">Reference proteome</keyword>
<dbReference type="Pfam" id="PF01434">
    <property type="entry name" value="Peptidase_M41"/>
    <property type="match status" value="1"/>
</dbReference>
<dbReference type="GO" id="GO:0051301">
    <property type="term" value="P:cell division"/>
    <property type="evidence" value="ECO:0007669"/>
    <property type="project" value="UniProtKB-KW"/>
</dbReference>
<organism evidence="15 16">
    <name type="scientific">Solirubrobacter pauli</name>
    <dbReference type="NCBI Taxonomy" id="166793"/>
    <lineage>
        <taxon>Bacteria</taxon>
        <taxon>Bacillati</taxon>
        <taxon>Actinomycetota</taxon>
        <taxon>Thermoleophilia</taxon>
        <taxon>Solirubrobacterales</taxon>
        <taxon>Solirubrobacteraceae</taxon>
        <taxon>Solirubrobacter</taxon>
    </lineage>
</organism>
<dbReference type="SUPFAM" id="SSF52540">
    <property type="entry name" value="P-loop containing nucleoside triphosphate hydrolases"/>
    <property type="match status" value="1"/>
</dbReference>
<comment type="caution">
    <text evidence="15">The sequence shown here is derived from an EMBL/GenBank/DDBJ whole genome shotgun (WGS) entry which is preliminary data.</text>
</comment>
<comment type="subunit">
    <text evidence="11">Homohexamer.</text>
</comment>
<keyword evidence="3 11" id="KW-0645">Protease</keyword>
<dbReference type="InterPro" id="IPR003959">
    <property type="entry name" value="ATPase_AAA_core"/>
</dbReference>
<evidence type="ECO:0000256" key="13">
    <source>
        <dbReference type="SAM" id="MobiDB-lite"/>
    </source>
</evidence>
<feature type="binding site" evidence="11">
    <location>
        <begin position="231"/>
        <end position="238"/>
    </location>
    <ligand>
        <name>ATP</name>
        <dbReference type="ChEBI" id="CHEBI:30616"/>
    </ligand>
</feature>
<keyword evidence="4 11" id="KW-0479">Metal-binding</keyword>
<dbReference type="InterPro" id="IPR003593">
    <property type="entry name" value="AAA+_ATPase"/>
</dbReference>
<dbReference type="CDD" id="cd19501">
    <property type="entry name" value="RecA-like_FtsH"/>
    <property type="match status" value="1"/>
</dbReference>
<evidence type="ECO:0000256" key="7">
    <source>
        <dbReference type="ARBA" id="ARBA00022833"/>
    </source>
</evidence>
<dbReference type="GO" id="GO:0005886">
    <property type="term" value="C:plasma membrane"/>
    <property type="evidence" value="ECO:0007669"/>
    <property type="project" value="UniProtKB-SubCell"/>
</dbReference>
<dbReference type="EC" id="3.4.24.-" evidence="11"/>
<dbReference type="GO" id="GO:0016887">
    <property type="term" value="F:ATP hydrolysis activity"/>
    <property type="evidence" value="ECO:0007669"/>
    <property type="project" value="UniProtKB-UniRule"/>
</dbReference>
<dbReference type="PROSITE" id="PS00674">
    <property type="entry name" value="AAA"/>
    <property type="match status" value="1"/>
</dbReference>
<dbReference type="SUPFAM" id="SSF140990">
    <property type="entry name" value="FtsH protease domain-like"/>
    <property type="match status" value="1"/>
</dbReference>
<keyword evidence="9 11" id="KW-0482">Metalloprotease</keyword>
<dbReference type="RefSeq" id="WP_121247814.1">
    <property type="nucleotide sequence ID" value="NZ_RBIL01000001.1"/>
</dbReference>
<dbReference type="Pfam" id="PF00004">
    <property type="entry name" value="AAA"/>
    <property type="match status" value="1"/>
</dbReference>
<comment type="similarity">
    <text evidence="12">Belongs to the AAA ATPase family.</text>
</comment>
<evidence type="ECO:0000313" key="16">
    <source>
        <dbReference type="Proteomes" id="UP000278962"/>
    </source>
</evidence>
<dbReference type="OrthoDB" id="9809379at2"/>
<sequence length="677" mass="71821">MSSFLRRLLTAVSFPFRAALAWLRPRPGIAITLTLIVLLGSTATLAAVVGGESSTRPPTAPRGTVAETFSYTDLRTAIKDKTVKAAELKPAEFRAEIELKDGAKHVVGYSPTDENHLAEELAAAGAEVDIDTSFARRGFPWGALLMIFGLFAVIGLIIYLQRQQAKAQGGVHAQHTKKAEKQGELPSVRFADVAGCDEAVHEAAELVEFLKAPDAYRRLGAKMPSGLMLYGPPGTGKTLLAKAVAGEAGASFFAMSGSDFVEMYVGVGASRVRDLFAKARQGTPAIIFIDEVDAIGAKRGGGADGGQSNRESDQTLNQLLVEMDGFSGNERVLVIAATNRLDTLDPALLRPGRFSRHIHVGAPSEEGRLAILGVHSKGKPLADDVDLPQLAKVTAGSSGAELAEMLNEGAIMAARAERSVITHEDLFEGFLRVVAGPRKASAMLAAGEKEAVAYHEAGHVLTAELCPTVDKTLHATINPRGQAAGFAVVGRSDRALHTAQHIHEQLIYILGGRAAEHVIYGTVSSGAANDLEKANQIARAAVEQYGLSAAVGQVVGMRSDVAMATADSEVRRIVEEAYRDSIALVEEHREQLERLTQALLAAGDIDHLEIAAAMEGSTPAARRPNLQPLPDPVVEPVAEEPEPQRKPSGKLWVPTPADVGSAIAAFRAEKHNKRALG</sequence>
<evidence type="ECO:0000259" key="14">
    <source>
        <dbReference type="SMART" id="SM00382"/>
    </source>
</evidence>
<evidence type="ECO:0000256" key="3">
    <source>
        <dbReference type="ARBA" id="ARBA00022670"/>
    </source>
</evidence>
<evidence type="ECO:0000256" key="10">
    <source>
        <dbReference type="ARBA" id="ARBA00023136"/>
    </source>
</evidence>
<evidence type="ECO:0000256" key="4">
    <source>
        <dbReference type="ARBA" id="ARBA00022723"/>
    </source>
</evidence>
<feature type="binding site" evidence="11">
    <location>
        <position position="459"/>
    </location>
    <ligand>
        <name>Zn(2+)</name>
        <dbReference type="ChEBI" id="CHEBI:29105"/>
        <note>catalytic</note>
    </ligand>
</feature>
<dbReference type="GO" id="GO:0004222">
    <property type="term" value="F:metalloendopeptidase activity"/>
    <property type="evidence" value="ECO:0007669"/>
    <property type="project" value="InterPro"/>
</dbReference>
<keyword evidence="15" id="KW-0132">Cell division</keyword>
<evidence type="ECO:0000256" key="12">
    <source>
        <dbReference type="RuleBase" id="RU003651"/>
    </source>
</evidence>
<dbReference type="PANTHER" id="PTHR23076:SF97">
    <property type="entry name" value="ATP-DEPENDENT ZINC METALLOPROTEASE YME1L1"/>
    <property type="match status" value="1"/>
</dbReference>
<keyword evidence="15" id="KW-0131">Cell cycle</keyword>
<evidence type="ECO:0000256" key="11">
    <source>
        <dbReference type="HAMAP-Rule" id="MF_01458"/>
    </source>
</evidence>
<protein>
    <recommendedName>
        <fullName evidence="11">ATP-dependent zinc metalloprotease FtsH</fullName>
        <ecNumber evidence="11">3.4.24.-</ecNumber>
    </recommendedName>
</protein>
<dbReference type="FunFam" id="3.40.50.300:FF:000001">
    <property type="entry name" value="ATP-dependent zinc metalloprotease FtsH"/>
    <property type="match status" value="1"/>
</dbReference>
<reference evidence="15 16" key="1">
    <citation type="submission" date="2018-10" db="EMBL/GenBank/DDBJ databases">
        <title>Genomic Encyclopedia of Archaeal and Bacterial Type Strains, Phase II (KMG-II): from individual species to whole genera.</title>
        <authorList>
            <person name="Goeker M."/>
        </authorList>
    </citation>
    <scope>NUCLEOTIDE SEQUENCE [LARGE SCALE GENOMIC DNA]</scope>
    <source>
        <strain evidence="15 16">DSM 14954</strain>
    </source>
</reference>
<keyword evidence="8 11" id="KW-0067">ATP-binding</keyword>
<name>A0A660L9Y5_9ACTN</name>
<dbReference type="AlphaFoldDB" id="A0A660L9Y5"/>
<dbReference type="Proteomes" id="UP000278962">
    <property type="component" value="Unassembled WGS sequence"/>
</dbReference>
<keyword evidence="7 11" id="KW-0862">Zinc</keyword>
<comment type="similarity">
    <text evidence="11">In the central section; belongs to the AAA ATPase family.</text>
</comment>
<comment type="subcellular location">
    <subcellularLocation>
        <location evidence="11">Cell membrane</location>
        <topology evidence="11">Multi-pass membrane protein</topology>
        <orientation evidence="11">Cytoplasmic side</orientation>
    </subcellularLocation>
    <subcellularLocation>
        <location evidence="1">Membrane</location>
    </subcellularLocation>
</comment>
<dbReference type="Pfam" id="PF17862">
    <property type="entry name" value="AAA_lid_3"/>
    <property type="match status" value="1"/>
</dbReference>
<keyword evidence="11" id="KW-0812">Transmembrane</keyword>
<dbReference type="GO" id="GO:0030163">
    <property type="term" value="P:protein catabolic process"/>
    <property type="evidence" value="ECO:0007669"/>
    <property type="project" value="UniProtKB-UniRule"/>
</dbReference>
<comment type="cofactor">
    <cofactor evidence="11">
        <name>Zn(2+)</name>
        <dbReference type="ChEBI" id="CHEBI:29105"/>
    </cofactor>
    <text evidence="11">Binds 1 zinc ion per subunit.</text>
</comment>
<proteinExistence type="inferred from homology"/>
<feature type="active site" evidence="11">
    <location>
        <position position="456"/>
    </location>
</feature>
<keyword evidence="11" id="KW-1003">Cell membrane</keyword>
<dbReference type="GO" id="GO:0004176">
    <property type="term" value="F:ATP-dependent peptidase activity"/>
    <property type="evidence" value="ECO:0007669"/>
    <property type="project" value="InterPro"/>
</dbReference>
<dbReference type="InterPro" id="IPR000642">
    <property type="entry name" value="Peptidase_M41"/>
</dbReference>
<evidence type="ECO:0000313" key="15">
    <source>
        <dbReference type="EMBL" id="RKQ90770.1"/>
    </source>
</evidence>
<dbReference type="InterPro" id="IPR005936">
    <property type="entry name" value="FtsH"/>
</dbReference>
<dbReference type="InterPro" id="IPR037219">
    <property type="entry name" value="Peptidase_M41-like"/>
</dbReference>
<evidence type="ECO:0000256" key="2">
    <source>
        <dbReference type="ARBA" id="ARBA00010044"/>
    </source>
</evidence>
<dbReference type="InterPro" id="IPR027417">
    <property type="entry name" value="P-loop_NTPase"/>
</dbReference>
<feature type="region of interest" description="Disordered" evidence="13">
    <location>
        <begin position="617"/>
        <end position="655"/>
    </location>
</feature>
<evidence type="ECO:0000256" key="8">
    <source>
        <dbReference type="ARBA" id="ARBA00022840"/>
    </source>
</evidence>
<feature type="binding site" evidence="11">
    <location>
        <position position="455"/>
    </location>
    <ligand>
        <name>Zn(2+)</name>
        <dbReference type="ChEBI" id="CHEBI:29105"/>
        <note>catalytic</note>
    </ligand>
</feature>
<dbReference type="PANTHER" id="PTHR23076">
    <property type="entry name" value="METALLOPROTEASE M41 FTSH"/>
    <property type="match status" value="1"/>
</dbReference>
<comment type="similarity">
    <text evidence="2 11">In the C-terminal section; belongs to the peptidase M41 family.</text>
</comment>
<evidence type="ECO:0000256" key="6">
    <source>
        <dbReference type="ARBA" id="ARBA00022801"/>
    </source>
</evidence>
<evidence type="ECO:0000256" key="9">
    <source>
        <dbReference type="ARBA" id="ARBA00023049"/>
    </source>
</evidence>
<keyword evidence="5 11" id="KW-0547">Nucleotide-binding</keyword>
<dbReference type="EMBL" id="RBIL01000001">
    <property type="protein sequence ID" value="RKQ90770.1"/>
    <property type="molecule type" value="Genomic_DNA"/>
</dbReference>
<dbReference type="GO" id="GO:0005524">
    <property type="term" value="F:ATP binding"/>
    <property type="evidence" value="ECO:0007669"/>
    <property type="project" value="UniProtKB-UniRule"/>
</dbReference>
<dbReference type="Gene3D" id="3.40.50.300">
    <property type="entry name" value="P-loop containing nucleotide triphosphate hydrolases"/>
    <property type="match status" value="1"/>
</dbReference>
<keyword evidence="6 11" id="KW-0378">Hydrolase</keyword>
<dbReference type="InterPro" id="IPR003960">
    <property type="entry name" value="ATPase_AAA_CS"/>
</dbReference>
<dbReference type="InterPro" id="IPR041569">
    <property type="entry name" value="AAA_lid_3"/>
</dbReference>
<dbReference type="SMART" id="SM00382">
    <property type="entry name" value="AAA"/>
    <property type="match status" value="1"/>
</dbReference>
<feature type="domain" description="AAA+ ATPase" evidence="14">
    <location>
        <begin position="223"/>
        <end position="364"/>
    </location>
</feature>
<accession>A0A660L9Y5</accession>
<evidence type="ECO:0000256" key="1">
    <source>
        <dbReference type="ARBA" id="ARBA00004370"/>
    </source>
</evidence>
<comment type="function">
    <text evidence="11">Acts as a processive, ATP-dependent zinc metallopeptidase for both cytoplasmic and membrane proteins. Plays a role in the quality control of integral membrane proteins.</text>
</comment>
<gene>
    <name evidence="11" type="primary">ftsH</name>
    <name evidence="15" type="ORF">C8N24_0583</name>
</gene>
<dbReference type="GO" id="GO:0006508">
    <property type="term" value="P:proteolysis"/>
    <property type="evidence" value="ECO:0007669"/>
    <property type="project" value="UniProtKB-KW"/>
</dbReference>
<evidence type="ECO:0000256" key="5">
    <source>
        <dbReference type="ARBA" id="ARBA00022741"/>
    </source>
</evidence>
<dbReference type="HAMAP" id="MF_01458">
    <property type="entry name" value="FtsH"/>
    <property type="match status" value="1"/>
</dbReference>
<dbReference type="GO" id="GO:0008270">
    <property type="term" value="F:zinc ion binding"/>
    <property type="evidence" value="ECO:0007669"/>
    <property type="project" value="UniProtKB-UniRule"/>
</dbReference>
<feature type="transmembrane region" description="Helical" evidence="11">
    <location>
        <begin position="141"/>
        <end position="160"/>
    </location>
</feature>
<feature type="transmembrane region" description="Helical" evidence="11">
    <location>
        <begin position="31"/>
        <end position="49"/>
    </location>
</feature>
<feature type="binding site" evidence="11">
    <location>
        <position position="530"/>
    </location>
    <ligand>
        <name>Zn(2+)</name>
        <dbReference type="ChEBI" id="CHEBI:29105"/>
        <note>catalytic</note>
    </ligand>
</feature>
<dbReference type="Gene3D" id="1.20.58.760">
    <property type="entry name" value="Peptidase M41"/>
    <property type="match status" value="1"/>
</dbReference>
<dbReference type="Gene3D" id="1.10.8.60">
    <property type="match status" value="1"/>
</dbReference>
<keyword evidence="10 11" id="KW-0472">Membrane</keyword>
<keyword evidence="11" id="KW-1133">Transmembrane helix</keyword>